<comment type="caution">
    <text evidence="14">The sequence shown here is derived from an EMBL/GenBank/DDBJ whole genome shotgun (WGS) entry which is preliminary data.</text>
</comment>
<protein>
    <submittedName>
        <fullName evidence="14">Stage IV sporulation protein FB</fullName>
        <ecNumber evidence="14">3.4.24.-</ecNumber>
    </submittedName>
</protein>
<dbReference type="Pfam" id="PF02163">
    <property type="entry name" value="Peptidase_M50"/>
    <property type="match status" value="2"/>
</dbReference>
<evidence type="ECO:0000256" key="11">
    <source>
        <dbReference type="ARBA" id="ARBA00023136"/>
    </source>
</evidence>
<comment type="subcellular location">
    <subcellularLocation>
        <location evidence="2">Membrane</location>
        <topology evidence="2">Multi-pass membrane protein</topology>
    </subcellularLocation>
</comment>
<dbReference type="PROSITE" id="PS51257">
    <property type="entry name" value="PROKAR_LIPOPROTEIN"/>
    <property type="match status" value="1"/>
</dbReference>
<evidence type="ECO:0000313" key="14">
    <source>
        <dbReference type="EMBL" id="MBM7713443.1"/>
    </source>
</evidence>
<sequence>MNNYGRLLRKIHFHPLFWIVACFAIITGYYWELLTLFLIVFIHEMGHATCAHFFSWKINRILIMPFGGICEVDEHGNRPVIEELLVVLAGPFQHIWMAATVFILGTNEVISMEFATMFQQFNIMVFLFNLLPVWPLDGGKVIYLYLSSRQPFLTAFKQSLLCSFIVLTFLLCLFLIVFPFNLNVWIVLVYLYASLWHQWNQMRFSFIRFLLERYSGKQTGFKKLDVIEVEGSEYVSSIMEQFRRGCKHVIHVDDGKRMLGKLDENEMLHAFFAEKQIRARLKDIVYHD</sequence>
<reference evidence="14 15" key="1">
    <citation type="submission" date="2021-01" db="EMBL/GenBank/DDBJ databases">
        <title>Genomic Encyclopedia of Type Strains, Phase IV (KMG-IV): sequencing the most valuable type-strain genomes for metagenomic binning, comparative biology and taxonomic classification.</title>
        <authorList>
            <person name="Goeker M."/>
        </authorList>
    </citation>
    <scope>NUCLEOTIDE SEQUENCE [LARGE SCALE GENOMIC DNA]</scope>
    <source>
        <strain evidence="14 15">DSM 105453</strain>
    </source>
</reference>
<dbReference type="InterPro" id="IPR008915">
    <property type="entry name" value="Peptidase_M50"/>
</dbReference>
<dbReference type="PANTHER" id="PTHR39188">
    <property type="entry name" value="MEMBRANE-ASSOCIATED ZINC METALLOPROTEASE M50B"/>
    <property type="match status" value="1"/>
</dbReference>
<evidence type="ECO:0000259" key="13">
    <source>
        <dbReference type="Pfam" id="PF02163"/>
    </source>
</evidence>
<dbReference type="CDD" id="cd06161">
    <property type="entry name" value="S2P-M50_SpoIVFB"/>
    <property type="match status" value="1"/>
</dbReference>
<evidence type="ECO:0000313" key="15">
    <source>
        <dbReference type="Proteomes" id="UP000823485"/>
    </source>
</evidence>
<comment type="cofactor">
    <cofactor evidence="1">
        <name>Zn(2+)</name>
        <dbReference type="ChEBI" id="CHEBI:29105"/>
    </cofactor>
</comment>
<keyword evidence="11 12" id="KW-0472">Membrane</keyword>
<comment type="similarity">
    <text evidence="3">Belongs to the peptidase M50B family.</text>
</comment>
<feature type="transmembrane region" description="Helical" evidence="12">
    <location>
        <begin position="12"/>
        <end position="31"/>
    </location>
</feature>
<feature type="transmembrane region" description="Helical" evidence="12">
    <location>
        <begin position="158"/>
        <end position="176"/>
    </location>
</feature>
<feature type="domain" description="Peptidase M50" evidence="13">
    <location>
        <begin position="113"/>
        <end position="164"/>
    </location>
</feature>
<feature type="transmembrane region" description="Helical" evidence="12">
    <location>
        <begin position="182"/>
        <end position="199"/>
    </location>
</feature>
<keyword evidence="15" id="KW-1185">Reference proteome</keyword>
<evidence type="ECO:0000256" key="5">
    <source>
        <dbReference type="ARBA" id="ARBA00022692"/>
    </source>
</evidence>
<dbReference type="PANTHER" id="PTHR39188:SF3">
    <property type="entry name" value="STAGE IV SPORULATION PROTEIN FB"/>
    <property type="match status" value="1"/>
</dbReference>
<proteinExistence type="inferred from homology"/>
<evidence type="ECO:0000256" key="6">
    <source>
        <dbReference type="ARBA" id="ARBA00022723"/>
    </source>
</evidence>
<keyword evidence="4" id="KW-0645">Protease</keyword>
<feature type="transmembrane region" description="Helical" evidence="12">
    <location>
        <begin position="123"/>
        <end position="146"/>
    </location>
</feature>
<evidence type="ECO:0000256" key="8">
    <source>
        <dbReference type="ARBA" id="ARBA00022833"/>
    </source>
</evidence>
<evidence type="ECO:0000256" key="7">
    <source>
        <dbReference type="ARBA" id="ARBA00022801"/>
    </source>
</evidence>
<evidence type="ECO:0000256" key="3">
    <source>
        <dbReference type="ARBA" id="ARBA00007931"/>
    </source>
</evidence>
<feature type="domain" description="Peptidase M50" evidence="13">
    <location>
        <begin position="33"/>
        <end position="105"/>
    </location>
</feature>
<evidence type="ECO:0000256" key="9">
    <source>
        <dbReference type="ARBA" id="ARBA00022989"/>
    </source>
</evidence>
<organism evidence="14 15">
    <name type="scientific">Siminovitchia thermophila</name>
    <dbReference type="NCBI Taxonomy" id="1245522"/>
    <lineage>
        <taxon>Bacteria</taxon>
        <taxon>Bacillati</taxon>
        <taxon>Bacillota</taxon>
        <taxon>Bacilli</taxon>
        <taxon>Bacillales</taxon>
        <taxon>Bacillaceae</taxon>
        <taxon>Siminovitchia</taxon>
    </lineage>
</organism>
<keyword evidence="7 14" id="KW-0378">Hydrolase</keyword>
<evidence type="ECO:0000256" key="2">
    <source>
        <dbReference type="ARBA" id="ARBA00004141"/>
    </source>
</evidence>
<gene>
    <name evidence="14" type="ORF">JOC94_000411</name>
</gene>
<dbReference type="EC" id="3.4.24.-" evidence="14"/>
<keyword evidence="10" id="KW-0482">Metalloprotease</keyword>
<feature type="transmembrane region" description="Helical" evidence="12">
    <location>
        <begin position="84"/>
        <end position="103"/>
    </location>
</feature>
<dbReference type="Proteomes" id="UP000823485">
    <property type="component" value="Unassembled WGS sequence"/>
</dbReference>
<evidence type="ECO:0000256" key="10">
    <source>
        <dbReference type="ARBA" id="ARBA00023049"/>
    </source>
</evidence>
<evidence type="ECO:0000256" key="12">
    <source>
        <dbReference type="SAM" id="Phobius"/>
    </source>
</evidence>
<accession>A0ABS2R3H8</accession>
<dbReference type="EMBL" id="JAFBFH010000002">
    <property type="protein sequence ID" value="MBM7713443.1"/>
    <property type="molecule type" value="Genomic_DNA"/>
</dbReference>
<name>A0ABS2R3H8_9BACI</name>
<evidence type="ECO:0000256" key="4">
    <source>
        <dbReference type="ARBA" id="ARBA00022670"/>
    </source>
</evidence>
<keyword evidence="5 12" id="KW-0812">Transmembrane</keyword>
<evidence type="ECO:0000256" key="1">
    <source>
        <dbReference type="ARBA" id="ARBA00001947"/>
    </source>
</evidence>
<keyword evidence="8" id="KW-0862">Zinc</keyword>
<keyword evidence="9 12" id="KW-1133">Transmembrane helix</keyword>
<dbReference type="GO" id="GO:0016787">
    <property type="term" value="F:hydrolase activity"/>
    <property type="evidence" value="ECO:0007669"/>
    <property type="project" value="UniProtKB-KW"/>
</dbReference>
<keyword evidence="6" id="KW-0479">Metal-binding</keyword>
<feature type="transmembrane region" description="Helical" evidence="12">
    <location>
        <begin position="37"/>
        <end position="56"/>
    </location>
</feature>